<feature type="transmembrane region" description="Helical" evidence="7">
    <location>
        <begin position="205"/>
        <end position="226"/>
    </location>
</feature>
<evidence type="ECO:0000313" key="9">
    <source>
        <dbReference type="Proteomes" id="UP000054097"/>
    </source>
</evidence>
<feature type="transmembrane region" description="Helical" evidence="7">
    <location>
        <begin position="63"/>
        <end position="85"/>
    </location>
</feature>
<dbReference type="Proteomes" id="UP000054097">
    <property type="component" value="Unassembled WGS sequence"/>
</dbReference>
<dbReference type="OrthoDB" id="2119662at2759"/>
<evidence type="ECO:0000256" key="1">
    <source>
        <dbReference type="ARBA" id="ARBA00004651"/>
    </source>
</evidence>
<proteinExistence type="predicted"/>
<protein>
    <recommendedName>
        <fullName evidence="10">Polysaccharide biosynthesis protein C-terminal domain-containing protein</fullName>
    </recommendedName>
</protein>
<evidence type="ECO:0000256" key="6">
    <source>
        <dbReference type="ARBA" id="ARBA00023136"/>
    </source>
</evidence>
<dbReference type="PANTHER" id="PTHR43549">
    <property type="entry name" value="MULTIDRUG RESISTANCE PROTEIN YPNP-RELATED"/>
    <property type="match status" value="1"/>
</dbReference>
<accession>A0A0C2WS76</accession>
<evidence type="ECO:0000256" key="4">
    <source>
        <dbReference type="ARBA" id="ARBA00022692"/>
    </source>
</evidence>
<dbReference type="STRING" id="933852.A0A0C2WS76"/>
<dbReference type="GO" id="GO:0005886">
    <property type="term" value="C:plasma membrane"/>
    <property type="evidence" value="ECO:0007669"/>
    <property type="project" value="UniProtKB-SubCell"/>
</dbReference>
<keyword evidence="5 7" id="KW-1133">Transmembrane helix</keyword>
<feature type="transmembrane region" description="Helical" evidence="7">
    <location>
        <begin position="304"/>
        <end position="323"/>
    </location>
</feature>
<dbReference type="HOGENOM" id="CLU_030965_1_0_1"/>
<evidence type="ECO:0000256" key="5">
    <source>
        <dbReference type="ARBA" id="ARBA00022989"/>
    </source>
</evidence>
<keyword evidence="2" id="KW-0813">Transport</keyword>
<name>A0A0C2WS76_SERVB</name>
<gene>
    <name evidence="8" type="ORF">M408DRAFT_23224</name>
</gene>
<feature type="transmembrane region" description="Helical" evidence="7">
    <location>
        <begin position="176"/>
        <end position="193"/>
    </location>
</feature>
<dbReference type="EMBL" id="KN824290">
    <property type="protein sequence ID" value="KIM29008.1"/>
    <property type="molecule type" value="Genomic_DNA"/>
</dbReference>
<keyword evidence="9" id="KW-1185">Reference proteome</keyword>
<feature type="transmembrane region" description="Helical" evidence="7">
    <location>
        <begin position="387"/>
        <end position="410"/>
    </location>
</feature>
<keyword evidence="6 7" id="KW-0472">Membrane</keyword>
<keyword evidence="3" id="KW-1003">Cell membrane</keyword>
<reference evidence="8 9" key="1">
    <citation type="submission" date="2014-04" db="EMBL/GenBank/DDBJ databases">
        <authorList>
            <consortium name="DOE Joint Genome Institute"/>
            <person name="Kuo A."/>
            <person name="Zuccaro A."/>
            <person name="Kohler A."/>
            <person name="Nagy L.G."/>
            <person name="Floudas D."/>
            <person name="Copeland A."/>
            <person name="Barry K.W."/>
            <person name="Cichocki N."/>
            <person name="Veneault-Fourrey C."/>
            <person name="LaButti K."/>
            <person name="Lindquist E.A."/>
            <person name="Lipzen A."/>
            <person name="Lundell T."/>
            <person name="Morin E."/>
            <person name="Murat C."/>
            <person name="Sun H."/>
            <person name="Tunlid A."/>
            <person name="Henrissat B."/>
            <person name="Grigoriev I.V."/>
            <person name="Hibbett D.S."/>
            <person name="Martin F."/>
            <person name="Nordberg H.P."/>
            <person name="Cantor M.N."/>
            <person name="Hua S.X."/>
        </authorList>
    </citation>
    <scope>NUCLEOTIDE SEQUENCE [LARGE SCALE GENOMIC DNA]</scope>
    <source>
        <strain evidence="8 9">MAFF 305830</strain>
    </source>
</reference>
<evidence type="ECO:0008006" key="10">
    <source>
        <dbReference type="Google" id="ProtNLM"/>
    </source>
</evidence>
<feature type="transmembrane region" description="Helical" evidence="7">
    <location>
        <begin position="97"/>
        <end position="120"/>
    </location>
</feature>
<evidence type="ECO:0000313" key="8">
    <source>
        <dbReference type="EMBL" id="KIM29008.1"/>
    </source>
</evidence>
<organism evidence="8 9">
    <name type="scientific">Serendipita vermifera MAFF 305830</name>
    <dbReference type="NCBI Taxonomy" id="933852"/>
    <lineage>
        <taxon>Eukaryota</taxon>
        <taxon>Fungi</taxon>
        <taxon>Dikarya</taxon>
        <taxon>Basidiomycota</taxon>
        <taxon>Agaricomycotina</taxon>
        <taxon>Agaricomycetes</taxon>
        <taxon>Sebacinales</taxon>
        <taxon>Serendipitaceae</taxon>
        <taxon>Serendipita</taxon>
    </lineage>
</organism>
<dbReference type="InterPro" id="IPR052031">
    <property type="entry name" value="Membrane_Transporter-Flippase"/>
</dbReference>
<feature type="transmembrane region" description="Helical" evidence="7">
    <location>
        <begin position="132"/>
        <end position="156"/>
    </location>
</feature>
<feature type="transmembrane region" description="Helical" evidence="7">
    <location>
        <begin position="241"/>
        <end position="260"/>
    </location>
</feature>
<keyword evidence="4 7" id="KW-0812">Transmembrane</keyword>
<evidence type="ECO:0000256" key="7">
    <source>
        <dbReference type="SAM" id="Phobius"/>
    </source>
</evidence>
<evidence type="ECO:0000256" key="3">
    <source>
        <dbReference type="ARBA" id="ARBA00022475"/>
    </source>
</evidence>
<sequence>MSSQPKAYDDNTFDQPDELLHQADELVYNHTAENQGQGGKYSLRNFKMRISFLWNRQRYEGALFFNICAFILPALYSTLSKLWIANIDSSLVVTTDVYTYLGVIVEIINEGLPRASWLIIGDKSSRTLSSRIQLAYTLITVQMFLGTLLSIIFLAAASRLADAFVPSTVREASLQYVRISSFLAFSSATEYSVSLATRALDRPDVPLLISSLKFIINIVLDLMFISKVHIPSVTPTVNTQAIIRLCCDIAASLAGLTYFISRSRKQLQKTTTGVTKVRPSLSALKILAVPGAFTFTESLVRNALYLWLVHGIISMSADYATAWGVFNTIRWGLVMVPVSALEASSLAFVGHRWGAWRRSAGVDDRKAKIGRTELLGILQPAFKSVGLALLVEVPLCIFFSVWGAESFAYWLSGSDTVADITGNMWKTIDWCYIFFAVSTQLATILLATIPRWYLYQSLTSNLLWVLPWAITITKIGMNADNAWRYHSIIFGGSFVVSFFIIVAVDLLWAWRLLRGKMTLPPVTGAEL</sequence>
<dbReference type="AlphaFoldDB" id="A0A0C2WS76"/>
<feature type="transmembrane region" description="Helical" evidence="7">
    <location>
        <begin position="485"/>
        <end position="510"/>
    </location>
</feature>
<feature type="transmembrane region" description="Helical" evidence="7">
    <location>
        <begin position="430"/>
        <end position="449"/>
    </location>
</feature>
<dbReference type="PANTHER" id="PTHR43549:SF2">
    <property type="entry name" value="MULTIDRUG RESISTANCE PROTEIN NORM-RELATED"/>
    <property type="match status" value="1"/>
</dbReference>
<evidence type="ECO:0000256" key="2">
    <source>
        <dbReference type="ARBA" id="ARBA00022448"/>
    </source>
</evidence>
<comment type="subcellular location">
    <subcellularLocation>
        <location evidence="1">Cell membrane</location>
        <topology evidence="1">Multi-pass membrane protein</topology>
    </subcellularLocation>
</comment>
<reference evidence="9" key="2">
    <citation type="submission" date="2015-01" db="EMBL/GenBank/DDBJ databases">
        <title>Evolutionary Origins and Diversification of the Mycorrhizal Mutualists.</title>
        <authorList>
            <consortium name="DOE Joint Genome Institute"/>
            <consortium name="Mycorrhizal Genomics Consortium"/>
            <person name="Kohler A."/>
            <person name="Kuo A."/>
            <person name="Nagy L.G."/>
            <person name="Floudas D."/>
            <person name="Copeland A."/>
            <person name="Barry K.W."/>
            <person name="Cichocki N."/>
            <person name="Veneault-Fourrey C."/>
            <person name="LaButti K."/>
            <person name="Lindquist E.A."/>
            <person name="Lipzen A."/>
            <person name="Lundell T."/>
            <person name="Morin E."/>
            <person name="Murat C."/>
            <person name="Riley R."/>
            <person name="Ohm R."/>
            <person name="Sun H."/>
            <person name="Tunlid A."/>
            <person name="Henrissat B."/>
            <person name="Grigoriev I.V."/>
            <person name="Hibbett D.S."/>
            <person name="Martin F."/>
        </authorList>
    </citation>
    <scope>NUCLEOTIDE SEQUENCE [LARGE SCALE GENOMIC DNA]</scope>
    <source>
        <strain evidence="9">MAFF 305830</strain>
    </source>
</reference>